<name>A0A0S2KK86_9BACT</name>
<dbReference type="KEGG" id="peo:AS203_06110"/>
<reference evidence="3" key="1">
    <citation type="submission" date="2015-11" db="EMBL/GenBank/DDBJ databases">
        <authorList>
            <person name="Holder M.E."/>
            <person name="Ajami N.J."/>
            <person name="Petrosino J.F."/>
        </authorList>
    </citation>
    <scope>NUCLEOTIDE SEQUENCE [LARGE SCALE GENOMIC DNA]</scope>
    <source>
        <strain evidence="3">F0113</strain>
    </source>
</reference>
<gene>
    <name evidence="2" type="ORF">AS203_06110</name>
</gene>
<dbReference type="EMBL" id="CP013195">
    <property type="protein sequence ID" value="ALO48704.1"/>
    <property type="molecule type" value="Genomic_DNA"/>
</dbReference>
<accession>A0A0S2KK86</accession>
<evidence type="ECO:0000256" key="1">
    <source>
        <dbReference type="SAM" id="SignalP"/>
    </source>
</evidence>
<protein>
    <recommendedName>
        <fullName evidence="4">Fimbrillin family protein</fullName>
    </recommendedName>
</protein>
<feature type="chain" id="PRO_5006601827" description="Fimbrillin family protein" evidence="1">
    <location>
        <begin position="22"/>
        <end position="513"/>
    </location>
</feature>
<keyword evidence="1" id="KW-0732">Signal</keyword>
<evidence type="ECO:0000313" key="2">
    <source>
        <dbReference type="EMBL" id="ALO48704.1"/>
    </source>
</evidence>
<proteinExistence type="predicted"/>
<dbReference type="AlphaFoldDB" id="A0A0S2KK86"/>
<evidence type="ECO:0008006" key="4">
    <source>
        <dbReference type="Google" id="ProtNLM"/>
    </source>
</evidence>
<feature type="signal peptide" evidence="1">
    <location>
        <begin position="1"/>
        <end position="21"/>
    </location>
</feature>
<dbReference type="Proteomes" id="UP000056252">
    <property type="component" value="Chromosome"/>
</dbReference>
<sequence>MKTNILSLLAIAGLLTFAGCANDDTTNNNNDQEPGTEGLTGFVEEENATRTTGEYDGSGLNFFWTAGDRLWVNTGTALAPVLTQDSQNNIASKLENNPANASAVKRAAKAKFWFAGTFTASSYPVRYTGKNGAKDKVTIKAAQSQTIPNDASHIAEDGDFGVATATKPAGGTQYHFALDHKASYITFMPYTTQAWGPNAVIQKIRVYTSNTSDALAGTFDLADNGTLSNPAATSNSVTLTVPNFSIPSTETYATNAATMVVNPGTYNNVSIEYTLHDPVTNVTGTITKTYPSVTFAAGRNKKVKTDLQVTVFSPNSYYMWDAQQPYWYGHLDSDGKPDNKNNYPKANTDSRYFREDASWPYPAANHSAKDCPNVNECLWYIMQGDPHWDNDELWSTIGHLYKGGMWFKKKTNISGFTDSDYNGTDYRIMDVFPDNTSITQGKPSNLNEYFYLPASGRYLFGTLLNASTNGFYWLSTPRTGAAAHDALDLDFYSGGAFVGRIGRNCGYPLWTAQ</sequence>
<evidence type="ECO:0000313" key="3">
    <source>
        <dbReference type="Proteomes" id="UP000056252"/>
    </source>
</evidence>
<dbReference type="PROSITE" id="PS51257">
    <property type="entry name" value="PROKAR_LIPOPROTEIN"/>
    <property type="match status" value="1"/>
</dbReference>
<keyword evidence="3" id="KW-1185">Reference proteome</keyword>
<dbReference type="STRING" id="76123.AS203_06110"/>
<dbReference type="OrthoDB" id="1081166at2"/>
<organism evidence="2 3">
    <name type="scientific">Hoylesella enoeca</name>
    <dbReference type="NCBI Taxonomy" id="76123"/>
    <lineage>
        <taxon>Bacteria</taxon>
        <taxon>Pseudomonadati</taxon>
        <taxon>Bacteroidota</taxon>
        <taxon>Bacteroidia</taxon>
        <taxon>Bacteroidales</taxon>
        <taxon>Prevotellaceae</taxon>
        <taxon>Hoylesella</taxon>
    </lineage>
</organism>
<dbReference type="RefSeq" id="WP_025065657.1">
    <property type="nucleotide sequence ID" value="NZ_CP013195.1"/>
</dbReference>